<dbReference type="InterPro" id="IPR046336">
    <property type="entry name" value="Lon_prtase_N_sf"/>
</dbReference>
<sequence length="845" mass="92779">MGQQTAASSCDSPVDGQPPPDSSAPPLSSTGSSGDGSDGSSSDSPPPPPLPPPNPPAPTQTSTLKQFIPKVYPQVLVLPTARRPPLPGFYKAVIVRNPAVVAAIREMMRRDQPYLGAFLLKDEHADSDVITDINSVHEVGVFAQITGVIAANTEPTAKDGDGEEGLTAVFQGRQNSSQIKYYCRESGVRNLKKHIYKICRKPVAAVQDEKTEDPQKTVEKQDAPSNEPAAKETSVPKQGGKKGERKVTTAERGHCSVILILFNIIPTFVDIFVALIFFCVYCEWTLALVIFLVMTAYIAASIILTRWRTQLRRQMNERDAVTRGIHTDCLLNYETVKYFGGEQHEGERYQDAIRQHQSVGYKVLVSLSQHVELGAKRYHRLLVGSMLVALRVTRGRSQPHQFVLFITYLAQVNQSLVDTEKLLNEPAEVNDKPGASDLTVEDGEIEFDDVTFSYDGRTTALNGVSFKVPKRSSVALVGESGSGKSTILRLLYRFYNIKDGEGRILIYARDIRDVTQASLRKAIGVVPQGRYYSMLASDITSAQAAQMHERILSFPDGYGTKVGERGIRLSGGEKQRVAVARTLLKNPLFYSWTKRHDNRICRRTLVLKDGQIAEQGSHTELLAKGGFFASMWAGQISSAEGCEDRSVETPEIQPAEIPFNNDTFGFPASDEPDPTAFPTADASAPVFPPSDNNEAPVSLPSSDSPAPIAFPDSQVEQDGKRRRTLSTQGIQRLARRMSVTGLYPDRVFSKPEFTALSLYLFSGADFALIPSRDEPFGLVAVEFDRKGALGVGSRLEGLGLMPGWWFPVESMSTEYMMSQSTKTIKMALKSEQCLAPDLLCSVSQP</sequence>
<dbReference type="PANTHER" id="PTHR24221:SF648">
    <property type="entry name" value="ABC-TYPE TRANSPORTER ATR1"/>
    <property type="match status" value="1"/>
</dbReference>
<dbReference type="GO" id="GO:0016887">
    <property type="term" value="F:ATP hydrolysis activity"/>
    <property type="evidence" value="ECO:0007669"/>
    <property type="project" value="InterPro"/>
</dbReference>
<dbReference type="SUPFAM" id="SSF53756">
    <property type="entry name" value="UDP-Glycosyltransferase/glycogen phosphorylase"/>
    <property type="match status" value="1"/>
</dbReference>
<dbReference type="InterPro" id="IPR015947">
    <property type="entry name" value="PUA-like_sf"/>
</dbReference>
<dbReference type="Proteomes" id="UP000309038">
    <property type="component" value="Unassembled WGS sequence"/>
</dbReference>
<evidence type="ECO:0000256" key="3">
    <source>
        <dbReference type="ARBA" id="ARBA00022989"/>
    </source>
</evidence>
<dbReference type="SUPFAM" id="SSF88697">
    <property type="entry name" value="PUA domain-like"/>
    <property type="match status" value="1"/>
</dbReference>
<protein>
    <submittedName>
        <fullName evidence="10">Uncharacterized protein</fullName>
    </submittedName>
</protein>
<dbReference type="SUPFAM" id="SSF52540">
    <property type="entry name" value="P-loop containing nucleoside triphosphate hydrolases"/>
    <property type="match status" value="2"/>
</dbReference>
<feature type="compositionally biased region" description="Basic and acidic residues" evidence="5">
    <location>
        <begin position="207"/>
        <end position="222"/>
    </location>
</feature>
<dbReference type="SUPFAM" id="SSF90123">
    <property type="entry name" value="ABC transporter transmembrane region"/>
    <property type="match status" value="1"/>
</dbReference>
<feature type="compositionally biased region" description="Pro residues" evidence="5">
    <location>
        <begin position="44"/>
        <end position="58"/>
    </location>
</feature>
<feature type="domain" description="Lon N-terminal" evidence="9">
    <location>
        <begin position="75"/>
        <end position="335"/>
    </location>
</feature>
<dbReference type="PROSITE" id="PS50893">
    <property type="entry name" value="ABC_TRANSPORTER_2"/>
    <property type="match status" value="1"/>
</dbReference>
<dbReference type="Gene3D" id="3.40.50.2000">
    <property type="entry name" value="Glycogen Phosphorylase B"/>
    <property type="match status" value="1"/>
</dbReference>
<evidence type="ECO:0000256" key="5">
    <source>
        <dbReference type="SAM" id="MobiDB-lite"/>
    </source>
</evidence>
<feature type="transmembrane region" description="Helical" evidence="6">
    <location>
        <begin position="255"/>
        <end position="278"/>
    </location>
</feature>
<dbReference type="InterPro" id="IPR027417">
    <property type="entry name" value="P-loop_NTPase"/>
</dbReference>
<evidence type="ECO:0000256" key="2">
    <source>
        <dbReference type="ARBA" id="ARBA00022692"/>
    </source>
</evidence>
<evidence type="ECO:0000256" key="1">
    <source>
        <dbReference type="ARBA" id="ARBA00004141"/>
    </source>
</evidence>
<dbReference type="Gene3D" id="3.40.50.300">
    <property type="entry name" value="P-loop containing nucleotide triphosphate hydrolases"/>
    <property type="match status" value="1"/>
</dbReference>
<evidence type="ECO:0000259" key="7">
    <source>
        <dbReference type="PROSITE" id="PS50893"/>
    </source>
</evidence>
<dbReference type="Pfam" id="PF02190">
    <property type="entry name" value="LON_substr_bdg"/>
    <property type="match status" value="1"/>
</dbReference>
<feature type="compositionally biased region" description="Polar residues" evidence="5">
    <location>
        <begin position="1"/>
        <end position="11"/>
    </location>
</feature>
<dbReference type="InterPro" id="IPR036640">
    <property type="entry name" value="ABC1_TM_sf"/>
</dbReference>
<feature type="compositionally biased region" description="Polar residues" evidence="5">
    <location>
        <begin position="690"/>
        <end position="704"/>
    </location>
</feature>
<dbReference type="InterPro" id="IPR003111">
    <property type="entry name" value="Lon_prtase_N"/>
</dbReference>
<feature type="region of interest" description="Disordered" evidence="5">
    <location>
        <begin position="207"/>
        <end position="247"/>
    </location>
</feature>
<proteinExistence type="predicted"/>
<dbReference type="Pfam" id="PF00664">
    <property type="entry name" value="ABC_membrane"/>
    <property type="match status" value="1"/>
</dbReference>
<dbReference type="Pfam" id="PF00005">
    <property type="entry name" value="ABC_tran"/>
    <property type="match status" value="1"/>
</dbReference>
<dbReference type="Gene3D" id="1.10.8.60">
    <property type="match status" value="1"/>
</dbReference>
<evidence type="ECO:0000259" key="8">
    <source>
        <dbReference type="PROSITE" id="PS50929"/>
    </source>
</evidence>
<dbReference type="InterPro" id="IPR017871">
    <property type="entry name" value="ABC_transporter-like_CS"/>
</dbReference>
<evidence type="ECO:0000313" key="11">
    <source>
        <dbReference type="Proteomes" id="UP000309038"/>
    </source>
</evidence>
<dbReference type="InterPro" id="IPR011527">
    <property type="entry name" value="ABC1_TM_dom"/>
</dbReference>
<dbReference type="Pfam" id="PF22667">
    <property type="entry name" value="Lon_lid"/>
    <property type="match status" value="1"/>
</dbReference>
<dbReference type="Gene3D" id="1.20.1560.10">
    <property type="entry name" value="ABC transporter type 1, transmembrane domain"/>
    <property type="match status" value="1"/>
</dbReference>
<dbReference type="PANTHER" id="PTHR24221">
    <property type="entry name" value="ATP-BINDING CASSETTE SUB-FAMILY B"/>
    <property type="match status" value="1"/>
</dbReference>
<gene>
    <name evidence="10" type="ORF">EW026_g7493</name>
</gene>
<dbReference type="PROSITE" id="PS00211">
    <property type="entry name" value="ABC_TRANSPORTER_1"/>
    <property type="match status" value="1"/>
</dbReference>
<keyword evidence="4 6" id="KW-0472">Membrane</keyword>
<evidence type="ECO:0000256" key="6">
    <source>
        <dbReference type="SAM" id="Phobius"/>
    </source>
</evidence>
<dbReference type="InterPro" id="IPR054594">
    <property type="entry name" value="Lon_lid"/>
</dbReference>
<feature type="domain" description="ABC transporter" evidence="7">
    <location>
        <begin position="445"/>
        <end position="666"/>
    </location>
</feature>
<dbReference type="GO" id="GO:0016020">
    <property type="term" value="C:membrane"/>
    <property type="evidence" value="ECO:0007669"/>
    <property type="project" value="UniProtKB-SubCell"/>
</dbReference>
<evidence type="ECO:0000259" key="9">
    <source>
        <dbReference type="PROSITE" id="PS51787"/>
    </source>
</evidence>
<evidence type="ECO:0000313" key="10">
    <source>
        <dbReference type="EMBL" id="THG93856.1"/>
    </source>
</evidence>
<dbReference type="AlphaFoldDB" id="A0A4S4K7N1"/>
<reference evidence="10 11" key="1">
    <citation type="submission" date="2019-02" db="EMBL/GenBank/DDBJ databases">
        <title>Genome sequencing of the rare red list fungi Phlebia centrifuga.</title>
        <authorList>
            <person name="Buettner E."/>
            <person name="Kellner H."/>
        </authorList>
    </citation>
    <scope>NUCLEOTIDE SEQUENCE [LARGE SCALE GENOMIC DNA]</scope>
    <source>
        <strain evidence="10 11">DSM 108282</strain>
    </source>
</reference>
<dbReference type="InterPro" id="IPR003439">
    <property type="entry name" value="ABC_transporter-like_ATP-bd"/>
</dbReference>
<feature type="domain" description="ABC transmembrane type-1" evidence="8">
    <location>
        <begin position="261"/>
        <end position="416"/>
    </location>
</feature>
<accession>A0A4S4K7N1</accession>
<dbReference type="GO" id="GO:0005524">
    <property type="term" value="F:ATP binding"/>
    <property type="evidence" value="ECO:0007669"/>
    <property type="project" value="InterPro"/>
</dbReference>
<dbReference type="PROSITE" id="PS50929">
    <property type="entry name" value="ABC_TM1F"/>
    <property type="match status" value="1"/>
</dbReference>
<keyword evidence="11" id="KW-1185">Reference proteome</keyword>
<keyword evidence="2 6" id="KW-0812">Transmembrane</keyword>
<dbReference type="PROSITE" id="PS51787">
    <property type="entry name" value="LON_N"/>
    <property type="match status" value="1"/>
</dbReference>
<dbReference type="Gene3D" id="2.30.130.40">
    <property type="entry name" value="LON domain-like"/>
    <property type="match status" value="1"/>
</dbReference>
<comment type="caution">
    <text evidence="10">The sequence shown here is derived from an EMBL/GenBank/DDBJ whole genome shotgun (WGS) entry which is preliminary data.</text>
</comment>
<keyword evidence="3 6" id="KW-1133">Transmembrane helix</keyword>
<dbReference type="InterPro" id="IPR039421">
    <property type="entry name" value="Type_1_exporter"/>
</dbReference>
<name>A0A4S4K7N1_9APHY</name>
<feature type="region of interest" description="Disordered" evidence="5">
    <location>
        <begin position="1"/>
        <end position="62"/>
    </location>
</feature>
<organism evidence="10 11">
    <name type="scientific">Hermanssonia centrifuga</name>
    <dbReference type="NCBI Taxonomy" id="98765"/>
    <lineage>
        <taxon>Eukaryota</taxon>
        <taxon>Fungi</taxon>
        <taxon>Dikarya</taxon>
        <taxon>Basidiomycota</taxon>
        <taxon>Agaricomycotina</taxon>
        <taxon>Agaricomycetes</taxon>
        <taxon>Polyporales</taxon>
        <taxon>Meruliaceae</taxon>
        <taxon>Hermanssonia</taxon>
    </lineage>
</organism>
<evidence type="ECO:0000256" key="4">
    <source>
        <dbReference type="ARBA" id="ARBA00023136"/>
    </source>
</evidence>
<dbReference type="EMBL" id="SGPJ01000556">
    <property type="protein sequence ID" value="THG93856.1"/>
    <property type="molecule type" value="Genomic_DNA"/>
</dbReference>
<feature type="region of interest" description="Disordered" evidence="5">
    <location>
        <begin position="667"/>
        <end position="725"/>
    </location>
</feature>
<dbReference type="GO" id="GO:0140359">
    <property type="term" value="F:ABC-type transporter activity"/>
    <property type="evidence" value="ECO:0007669"/>
    <property type="project" value="InterPro"/>
</dbReference>
<feature type="transmembrane region" description="Helical" evidence="6">
    <location>
        <begin position="284"/>
        <end position="305"/>
    </location>
</feature>
<comment type="subcellular location">
    <subcellularLocation>
        <location evidence="1">Membrane</location>
        <topology evidence="1">Multi-pass membrane protein</topology>
    </subcellularLocation>
</comment>